<accession>H2ZRK7</accession>
<dbReference type="EMBL" id="AFYH01249614">
    <property type="status" value="NOT_ANNOTATED_CDS"/>
    <property type="molecule type" value="Genomic_DNA"/>
</dbReference>
<dbReference type="EMBL" id="AFYH01249615">
    <property type="status" value="NOT_ANNOTATED_CDS"/>
    <property type="molecule type" value="Genomic_DNA"/>
</dbReference>
<protein>
    <submittedName>
        <fullName evidence="3">Phospholipase A2 group XV</fullName>
    </submittedName>
</protein>
<keyword evidence="2" id="KW-0732">Signal</keyword>
<dbReference type="PANTHER" id="PTHR11440">
    <property type="entry name" value="LECITHIN-CHOLESTEROL ACYLTRANSFERASE-RELATED"/>
    <property type="match status" value="1"/>
</dbReference>
<organism evidence="3 4">
    <name type="scientific">Latimeria chalumnae</name>
    <name type="common">Coelacanth</name>
    <dbReference type="NCBI Taxonomy" id="7897"/>
    <lineage>
        <taxon>Eukaryota</taxon>
        <taxon>Metazoa</taxon>
        <taxon>Chordata</taxon>
        <taxon>Craniata</taxon>
        <taxon>Vertebrata</taxon>
        <taxon>Euteleostomi</taxon>
        <taxon>Coelacanthiformes</taxon>
        <taxon>Coelacanthidae</taxon>
        <taxon>Latimeria</taxon>
    </lineage>
</organism>
<dbReference type="GO" id="GO:0006629">
    <property type="term" value="P:lipid metabolic process"/>
    <property type="evidence" value="ECO:0007669"/>
    <property type="project" value="InterPro"/>
</dbReference>
<dbReference type="FunCoup" id="H2ZRK7">
    <property type="interactions" value="757"/>
</dbReference>
<dbReference type="eggNOG" id="KOG2369">
    <property type="taxonomic scope" value="Eukaryota"/>
</dbReference>
<feature type="signal peptide" evidence="2">
    <location>
        <begin position="1"/>
        <end position="24"/>
    </location>
</feature>
<evidence type="ECO:0000256" key="2">
    <source>
        <dbReference type="SAM" id="SignalP"/>
    </source>
</evidence>
<dbReference type="EMBL" id="AFYH01249617">
    <property type="status" value="NOT_ANNOTATED_CDS"/>
    <property type="molecule type" value="Genomic_DNA"/>
</dbReference>
<dbReference type="EMBL" id="AFYH01249610">
    <property type="status" value="NOT_ANNOTATED_CDS"/>
    <property type="molecule type" value="Genomic_DNA"/>
</dbReference>
<dbReference type="HOGENOM" id="CLU_037070_1_1_1"/>
<dbReference type="AlphaFoldDB" id="H2ZRK7"/>
<proteinExistence type="inferred from homology"/>
<dbReference type="EMBL" id="AFYH01249618">
    <property type="status" value="NOT_ANNOTATED_CDS"/>
    <property type="molecule type" value="Genomic_DNA"/>
</dbReference>
<reference evidence="3" key="3">
    <citation type="submission" date="2025-09" db="UniProtKB">
        <authorList>
            <consortium name="Ensembl"/>
        </authorList>
    </citation>
    <scope>IDENTIFICATION</scope>
</reference>
<dbReference type="Proteomes" id="UP000008672">
    <property type="component" value="Unassembled WGS sequence"/>
</dbReference>
<dbReference type="InParanoid" id="H2ZRK7"/>
<keyword evidence="4" id="KW-1185">Reference proteome</keyword>
<dbReference type="OMA" id="QMTPPGV"/>
<dbReference type="Ensembl" id="ENSLACT00000000029.1">
    <property type="protein sequence ID" value="ENSLACP00000000028.1"/>
    <property type="gene ID" value="ENSLACG00000000022.1"/>
</dbReference>
<dbReference type="EMBL" id="AFYH01249609">
    <property type="status" value="NOT_ANNOTATED_CDS"/>
    <property type="molecule type" value="Genomic_DNA"/>
</dbReference>
<dbReference type="GeneTree" id="ENSGT00940000157499"/>
<dbReference type="EMBL" id="AFYH01249612">
    <property type="status" value="NOT_ANNOTATED_CDS"/>
    <property type="molecule type" value="Genomic_DNA"/>
</dbReference>
<dbReference type="GO" id="GO:0008374">
    <property type="term" value="F:O-acyltransferase activity"/>
    <property type="evidence" value="ECO:0007669"/>
    <property type="project" value="InterPro"/>
</dbReference>
<evidence type="ECO:0000256" key="1">
    <source>
        <dbReference type="ARBA" id="ARBA00010701"/>
    </source>
</evidence>
<reference evidence="4" key="1">
    <citation type="submission" date="2011-08" db="EMBL/GenBank/DDBJ databases">
        <title>The draft genome of Latimeria chalumnae.</title>
        <authorList>
            <person name="Di Palma F."/>
            <person name="Alfoldi J."/>
            <person name="Johnson J."/>
            <person name="Berlin A."/>
            <person name="Gnerre S."/>
            <person name="Jaffe D."/>
            <person name="MacCallum I."/>
            <person name="Young S."/>
            <person name="Walker B.J."/>
            <person name="Lander E."/>
            <person name="Lindblad-Toh K."/>
        </authorList>
    </citation>
    <scope>NUCLEOTIDE SEQUENCE [LARGE SCALE GENOMIC DNA]</scope>
    <source>
        <strain evidence="4">Wild caught</strain>
    </source>
</reference>
<gene>
    <name evidence="3" type="primary">PLA2G15</name>
</gene>
<comment type="similarity">
    <text evidence="1">Belongs to the AB hydrolase superfamily. Lipase family.</text>
</comment>
<dbReference type="CTD" id="23659"/>
<evidence type="ECO:0000313" key="4">
    <source>
        <dbReference type="Proteomes" id="UP000008672"/>
    </source>
</evidence>
<dbReference type="KEGG" id="lcm:102358848"/>
<dbReference type="Pfam" id="PF02450">
    <property type="entry name" value="LCAT"/>
    <property type="match status" value="1"/>
</dbReference>
<dbReference type="RefSeq" id="XP_006012963.1">
    <property type="nucleotide sequence ID" value="XM_006012901.3"/>
</dbReference>
<evidence type="ECO:0000313" key="3">
    <source>
        <dbReference type="Ensembl" id="ENSLACP00000000028.1"/>
    </source>
</evidence>
<name>H2ZRK7_LATCH</name>
<dbReference type="InterPro" id="IPR003386">
    <property type="entry name" value="LACT/PDAT_acylTrfase"/>
</dbReference>
<sequence>MVPSTRFPLVLLLVCLVFVPQMQGRGARIPPARPPVVLVPGDLGNQLEVKLNKPSVVHYLCTKKSEDYYTLWLNLDLLLPVMIDCWVDNMRLIYNQTSKSTVSPPGVLIRVPGFGKTYPLEYLDPSNRSIGSYFATLVSSMVAWGYTRDKDVRGAPYDWRKAPNENKAYFQTLQNMIEKMAEQYGEPVVLLAHSMGNVYTLYFLNQQSQQWKDKYIKSYLALGPPWGGVAKTLRVLATGDNDRIPVISSLKIRTQQRTAVSTTWLLPYNNTWPLDKVFITTPDFNYTMKDYQRFYKDIGFPDGWLMRQDTEDLVSALNPPGVALHCLYGTGVDTPESFLYSDFPNKDPTIIYGPGDGTVNLISALQCKRWIGKQRQAVSLMELPGNEHIAMLYNQTTIAYIKKILFGL</sequence>
<dbReference type="EMBL" id="AFYH01249613">
    <property type="status" value="NOT_ANNOTATED_CDS"/>
    <property type="molecule type" value="Genomic_DNA"/>
</dbReference>
<dbReference type="Bgee" id="ENSLACG00000000022">
    <property type="expression patterns" value="Expressed in muscle tissue and 2 other cell types or tissues"/>
</dbReference>
<dbReference type="FunFam" id="3.40.50.1820:FF:000183">
    <property type="entry name" value="Phosphatidylcholine-sterol acyltransferase"/>
    <property type="match status" value="1"/>
</dbReference>
<dbReference type="InterPro" id="IPR029058">
    <property type="entry name" value="AB_hydrolase_fold"/>
</dbReference>
<dbReference type="EMBL" id="AFYH01249611">
    <property type="status" value="NOT_ANNOTATED_CDS"/>
    <property type="molecule type" value="Genomic_DNA"/>
</dbReference>
<feature type="chain" id="PRO_5003579198" evidence="2">
    <location>
        <begin position="25"/>
        <end position="408"/>
    </location>
</feature>
<dbReference type="STRING" id="7897.ENSLACP00000000028"/>
<dbReference type="OrthoDB" id="190846at2759"/>
<reference evidence="3" key="2">
    <citation type="submission" date="2025-08" db="UniProtKB">
        <authorList>
            <consortium name="Ensembl"/>
        </authorList>
    </citation>
    <scope>IDENTIFICATION</scope>
</reference>
<dbReference type="EMBL" id="AFYH01249616">
    <property type="status" value="NOT_ANNOTATED_CDS"/>
    <property type="molecule type" value="Genomic_DNA"/>
</dbReference>
<dbReference type="SUPFAM" id="SSF53474">
    <property type="entry name" value="alpha/beta-Hydrolases"/>
    <property type="match status" value="1"/>
</dbReference>
<dbReference type="GeneID" id="102358848"/>
<dbReference type="Gene3D" id="3.40.50.1820">
    <property type="entry name" value="alpha/beta hydrolase"/>
    <property type="match status" value="1"/>
</dbReference>